<name>D0AA34_TRYB9</name>
<evidence type="ECO:0000313" key="3">
    <source>
        <dbReference type="Proteomes" id="UP000002316"/>
    </source>
</evidence>
<evidence type="ECO:0000313" key="2">
    <source>
        <dbReference type="EMBL" id="CBH18535.1"/>
    </source>
</evidence>
<protein>
    <submittedName>
        <fullName evidence="2">Uncharacterized protein</fullName>
    </submittedName>
</protein>
<accession>D0AA34</accession>
<dbReference type="Proteomes" id="UP000002316">
    <property type="component" value="Chromosome 11"/>
</dbReference>
<proteinExistence type="predicted"/>
<dbReference type="RefSeq" id="XP_011780799.1">
    <property type="nucleotide sequence ID" value="XM_011782497.1"/>
</dbReference>
<feature type="transmembrane region" description="Helical" evidence="1">
    <location>
        <begin position="12"/>
        <end position="30"/>
    </location>
</feature>
<evidence type="ECO:0000256" key="1">
    <source>
        <dbReference type="SAM" id="Phobius"/>
    </source>
</evidence>
<keyword evidence="1" id="KW-0812">Transmembrane</keyword>
<feature type="transmembrane region" description="Helical" evidence="1">
    <location>
        <begin position="37"/>
        <end position="62"/>
    </location>
</feature>
<sequence length="78" mass="9304">MFFIIYLNMPLQFGAYPLIMFFFPLPFLLFSKKNYSFSVYFLIYLLLYIYIFASVVLVLLLLPPPTVIMFKTMCYSIV</sequence>
<keyword evidence="1" id="KW-1133">Transmembrane helix</keyword>
<dbReference type="AlphaFoldDB" id="D0AA34"/>
<organism evidence="2 3">
    <name type="scientific">Trypanosoma brucei gambiense (strain MHOM/CI/86/DAL972)</name>
    <dbReference type="NCBI Taxonomy" id="679716"/>
    <lineage>
        <taxon>Eukaryota</taxon>
        <taxon>Discoba</taxon>
        <taxon>Euglenozoa</taxon>
        <taxon>Kinetoplastea</taxon>
        <taxon>Metakinetoplastina</taxon>
        <taxon>Trypanosomatida</taxon>
        <taxon>Trypanosomatidae</taxon>
        <taxon>Trypanosoma</taxon>
    </lineage>
</organism>
<dbReference type="KEGG" id="tbg:TbgDal_XI16540"/>
<dbReference type="EMBL" id="FN554974">
    <property type="protein sequence ID" value="CBH18535.1"/>
    <property type="molecule type" value="Genomic_DNA"/>
</dbReference>
<dbReference type="GeneID" id="23866858"/>
<reference evidence="3" key="1">
    <citation type="journal article" date="2010" name="PLoS Negl. Trop. Dis.">
        <title>The genome sequence of Trypanosoma brucei gambiense, causative agent of chronic human african trypanosomiasis.</title>
        <authorList>
            <person name="Jackson A.P."/>
            <person name="Sanders M."/>
            <person name="Berry A."/>
            <person name="McQuillan J."/>
            <person name="Aslett M.A."/>
            <person name="Quail M.A."/>
            <person name="Chukualim B."/>
            <person name="Capewell P."/>
            <person name="MacLeod A."/>
            <person name="Melville S.E."/>
            <person name="Gibson W."/>
            <person name="Barry J.D."/>
            <person name="Berriman M."/>
            <person name="Hertz-Fowler C."/>
        </authorList>
    </citation>
    <scope>NUCLEOTIDE SEQUENCE [LARGE SCALE GENOMIC DNA]</scope>
    <source>
        <strain evidence="3">MHOM/CI/86/DAL972</strain>
    </source>
</reference>
<gene>
    <name evidence="2" type="ORF">TbgDal_XI16540</name>
</gene>
<keyword evidence="1" id="KW-0472">Membrane</keyword>